<proteinExistence type="predicted"/>
<protein>
    <submittedName>
        <fullName evidence="1">Uncharacterized protein</fullName>
    </submittedName>
</protein>
<dbReference type="EMBL" id="QZCE01000003">
    <property type="protein sequence ID" value="NEZ68345.1"/>
    <property type="molecule type" value="Genomic_DNA"/>
</dbReference>
<evidence type="ECO:0000313" key="1">
    <source>
        <dbReference type="EMBL" id="NEZ68345.1"/>
    </source>
</evidence>
<sequence>MIYLGRRIPFISILLSYLVGHRGVTYGLLACDRNAHPAAGSSLYHGHQNRHPDGSRMYRLLSLIAGDALTPSGVPLLWPKRKRYTSNSSKPPAG</sequence>
<accession>A0A6M0SIS2</accession>
<name>A0A6M0SIS2_9CYAN</name>
<evidence type="ECO:0000313" key="2">
    <source>
        <dbReference type="Proteomes" id="UP000473574"/>
    </source>
</evidence>
<dbReference type="AlphaFoldDB" id="A0A6M0SIS2"/>
<gene>
    <name evidence="1" type="ORF">D0962_37430</name>
</gene>
<dbReference type="Proteomes" id="UP000473574">
    <property type="component" value="Unassembled WGS sequence"/>
</dbReference>
<comment type="caution">
    <text evidence="1">The sequence shown here is derived from an EMBL/GenBank/DDBJ whole genome shotgun (WGS) entry which is preliminary data.</text>
</comment>
<reference evidence="1 2" key="1">
    <citation type="journal article" date="2020" name="Microb. Ecol.">
        <title>Ecogenomics of the Marine Benthic Filamentous Cyanobacterium Adonisia.</title>
        <authorList>
            <person name="Walter J.M."/>
            <person name="Coutinho F.H."/>
            <person name="Leomil L."/>
            <person name="Hargreaves P.I."/>
            <person name="Campeao M.E."/>
            <person name="Vieira V.V."/>
            <person name="Silva B.S."/>
            <person name="Fistarol G.O."/>
            <person name="Salomon P.S."/>
            <person name="Sawabe T."/>
            <person name="Mino S."/>
            <person name="Hosokawa M."/>
            <person name="Miyashita H."/>
            <person name="Maruyama F."/>
            <person name="van Verk M.C."/>
            <person name="Dutilh B.E."/>
            <person name="Thompson C.C."/>
            <person name="Thompson F.L."/>
        </authorList>
    </citation>
    <scope>NUCLEOTIDE SEQUENCE [LARGE SCALE GENOMIC DNA]</scope>
    <source>
        <strain evidence="1 2">CCMR0082</strain>
    </source>
</reference>
<organism evidence="1 2">
    <name type="scientific">Adonisia turfae CCMR0082</name>
    <dbReference type="NCBI Taxonomy" id="2304604"/>
    <lineage>
        <taxon>Bacteria</taxon>
        <taxon>Bacillati</taxon>
        <taxon>Cyanobacteriota</taxon>
        <taxon>Adonisia</taxon>
        <taxon>Adonisia turfae</taxon>
    </lineage>
</organism>
<dbReference type="RefSeq" id="WP_163671962.1">
    <property type="nucleotide sequence ID" value="NZ_QZCE01000003.1"/>
</dbReference>